<reference evidence="8 9" key="1">
    <citation type="journal article" date="2013" name="Mar. Genomics">
        <title>Expression of sulfatases in Rhodopirellula baltica and the diversity of sulfatases in the genus Rhodopirellula.</title>
        <authorList>
            <person name="Wegner C.E."/>
            <person name="Richter-Heitmann T."/>
            <person name="Klindworth A."/>
            <person name="Klockow C."/>
            <person name="Richter M."/>
            <person name="Achstetter T."/>
            <person name="Glockner F.O."/>
            <person name="Harder J."/>
        </authorList>
    </citation>
    <scope>NUCLEOTIDE SEQUENCE [LARGE SCALE GENOMIC DNA]</scope>
    <source>
        <strain evidence="8 9">SM1</strain>
    </source>
</reference>
<dbReference type="SMART" id="SM00244">
    <property type="entry name" value="PHB"/>
    <property type="match status" value="1"/>
</dbReference>
<keyword evidence="3" id="KW-0812">Transmembrane</keyword>
<dbReference type="InterPro" id="IPR001107">
    <property type="entry name" value="Band_7"/>
</dbReference>
<dbReference type="InterPro" id="IPR010200">
    <property type="entry name" value="HflC"/>
</dbReference>
<dbReference type="PANTHER" id="PTHR42911">
    <property type="entry name" value="MODULATOR OF FTSH PROTEASE HFLC"/>
    <property type="match status" value="1"/>
</dbReference>
<evidence type="ECO:0000313" key="8">
    <source>
        <dbReference type="EMBL" id="EMI15766.1"/>
    </source>
</evidence>
<evidence type="ECO:0000313" key="9">
    <source>
        <dbReference type="Proteomes" id="UP000011991"/>
    </source>
</evidence>
<dbReference type="PANTHER" id="PTHR42911:SF1">
    <property type="entry name" value="MODULATOR OF FTSH PROTEASE HFLC"/>
    <property type="match status" value="1"/>
</dbReference>
<dbReference type="Proteomes" id="UP000011991">
    <property type="component" value="Unassembled WGS sequence"/>
</dbReference>
<dbReference type="Gene3D" id="3.30.479.30">
    <property type="entry name" value="Band 7 domain"/>
    <property type="match status" value="1"/>
</dbReference>
<evidence type="ECO:0000256" key="3">
    <source>
        <dbReference type="ARBA" id="ARBA00022692"/>
    </source>
</evidence>
<dbReference type="InterPro" id="IPR036013">
    <property type="entry name" value="Band_7/SPFH_dom_sf"/>
</dbReference>
<dbReference type="AlphaFoldDB" id="M5R9P6"/>
<keyword evidence="4" id="KW-1133">Transmembrane helix</keyword>
<dbReference type="GO" id="GO:0016020">
    <property type="term" value="C:membrane"/>
    <property type="evidence" value="ECO:0007669"/>
    <property type="project" value="UniProtKB-SubCell"/>
</dbReference>
<name>M5R9P6_9BACT</name>
<comment type="caution">
    <text evidence="8">The sequence shown here is derived from an EMBL/GenBank/DDBJ whole genome shotgun (WGS) entry which is preliminary data.</text>
</comment>
<proteinExistence type="inferred from homology"/>
<sequence>MKNLPIPALIVFGLLLAFLLYNASYTVHETEQVIITQFGKPVGDPIADAGLHLKVPFIQEVIRIEERILDWDGRPNEMPTKDKTYIIVDTFGRWRIKDAKQFYLRLRDERSAQSRLDDILGSETRNAIAKHELIEVIRTTKDRQPERDAVLVDAPGNVGVLYPITKGRAKIEKEIFDKASGKLADFGIELLDVQFKRINYNESVQQRIYDRMISERQQIAERFRSEGEGEAAKIIGKKERDLLKIESEAYKRVQEIQGEADAKATEIYASAYNQSEDSVSFYEFIKTMETYQEMLGGDSTMIMTTGSDIFKFLKHVNPSGE</sequence>
<keyword evidence="9" id="KW-1185">Reference proteome</keyword>
<feature type="domain" description="Band 7" evidence="7">
    <location>
        <begin position="22"/>
        <end position="212"/>
    </location>
</feature>
<dbReference type="NCBIfam" id="TIGR01932">
    <property type="entry name" value="hflC"/>
    <property type="match status" value="1"/>
</dbReference>
<organism evidence="8 9">
    <name type="scientific">Rhodopirellula maiorica SM1</name>
    <dbReference type="NCBI Taxonomy" id="1265738"/>
    <lineage>
        <taxon>Bacteria</taxon>
        <taxon>Pseudomonadati</taxon>
        <taxon>Planctomycetota</taxon>
        <taxon>Planctomycetia</taxon>
        <taxon>Pirellulales</taxon>
        <taxon>Pirellulaceae</taxon>
        <taxon>Novipirellula</taxon>
    </lineage>
</organism>
<protein>
    <recommendedName>
        <fullName evidence="6">Protein HflC</fullName>
    </recommendedName>
</protein>
<evidence type="ECO:0000256" key="4">
    <source>
        <dbReference type="ARBA" id="ARBA00022989"/>
    </source>
</evidence>
<comment type="function">
    <text evidence="6">HflC and HflK could regulate a protease.</text>
</comment>
<dbReference type="PATRIC" id="fig|1265738.3.peg.7272"/>
<keyword evidence="5" id="KW-0472">Membrane</keyword>
<comment type="subcellular location">
    <subcellularLocation>
        <location evidence="1">Membrane</location>
        <topology evidence="1">Single-pass membrane protein</topology>
    </subcellularLocation>
</comment>
<dbReference type="SUPFAM" id="SSF117892">
    <property type="entry name" value="Band 7/SPFH domain"/>
    <property type="match status" value="1"/>
</dbReference>
<evidence type="ECO:0000259" key="7">
    <source>
        <dbReference type="SMART" id="SM00244"/>
    </source>
</evidence>
<dbReference type="OrthoDB" id="9809197at2"/>
<evidence type="ECO:0000256" key="5">
    <source>
        <dbReference type="ARBA" id="ARBA00023136"/>
    </source>
</evidence>
<accession>M5R9P6</accession>
<evidence type="ECO:0000256" key="6">
    <source>
        <dbReference type="PIRNR" id="PIRNR005651"/>
    </source>
</evidence>
<dbReference type="PIRSF" id="PIRSF005651">
    <property type="entry name" value="HflC"/>
    <property type="match status" value="1"/>
</dbReference>
<gene>
    <name evidence="8" type="ORF">RMSM_07293</name>
</gene>
<comment type="similarity">
    <text evidence="2 6">Belongs to the band 7/mec-2 family. HflC subfamily.</text>
</comment>
<evidence type="ECO:0000256" key="1">
    <source>
        <dbReference type="ARBA" id="ARBA00004167"/>
    </source>
</evidence>
<dbReference type="Pfam" id="PF01145">
    <property type="entry name" value="Band_7"/>
    <property type="match status" value="1"/>
</dbReference>
<dbReference type="EMBL" id="ANOG01001042">
    <property type="protein sequence ID" value="EMI15766.1"/>
    <property type="molecule type" value="Genomic_DNA"/>
</dbReference>
<dbReference type="RefSeq" id="WP_008708338.1">
    <property type="nucleotide sequence ID" value="NZ_ANOG01001042.1"/>
</dbReference>
<dbReference type="CDD" id="cd03405">
    <property type="entry name" value="SPFH_HflC"/>
    <property type="match status" value="1"/>
</dbReference>
<evidence type="ECO:0000256" key="2">
    <source>
        <dbReference type="ARBA" id="ARBA00007862"/>
    </source>
</evidence>